<name>A0ACD4NVP2_9HYPH</name>
<reference evidence="1" key="1">
    <citation type="submission" date="2022-11" db="EMBL/GenBank/DDBJ databases">
        <title>beta-Carotene-producing bacterium, Jeongeuplla avenae sp. nov., alleviates the salt stress of Arabidopsis seedlings.</title>
        <authorList>
            <person name="Jiang L."/>
            <person name="Lee J."/>
        </authorList>
    </citation>
    <scope>NUCLEOTIDE SEQUENCE</scope>
    <source>
        <strain evidence="1">DY_R2A_6</strain>
    </source>
</reference>
<keyword evidence="2" id="KW-1185">Reference proteome</keyword>
<accession>A0ACD4NVP2</accession>
<protein>
    <submittedName>
        <fullName evidence="1">YdcF family protein</fullName>
    </submittedName>
</protein>
<proteinExistence type="predicted"/>
<gene>
    <name evidence="1" type="ORF">OXU80_11890</name>
</gene>
<evidence type="ECO:0000313" key="2">
    <source>
        <dbReference type="Proteomes" id="UP001163223"/>
    </source>
</evidence>
<evidence type="ECO:0000313" key="1">
    <source>
        <dbReference type="EMBL" id="WAJ30853.1"/>
    </source>
</evidence>
<dbReference type="EMBL" id="CP113520">
    <property type="protein sequence ID" value="WAJ30853.1"/>
    <property type="molecule type" value="Genomic_DNA"/>
</dbReference>
<organism evidence="1 2">
    <name type="scientific">Antarcticirhabdus aurantiaca</name>
    <dbReference type="NCBI Taxonomy" id="2606717"/>
    <lineage>
        <taxon>Bacteria</taxon>
        <taxon>Pseudomonadati</taxon>
        <taxon>Pseudomonadota</taxon>
        <taxon>Alphaproteobacteria</taxon>
        <taxon>Hyphomicrobiales</taxon>
        <taxon>Aurantimonadaceae</taxon>
        <taxon>Antarcticirhabdus</taxon>
    </lineage>
</organism>
<sequence length="276" mass="30229">MFFVLSKILGYLLQPIVLVLFLFVLAGLLAMVGWRRSAWTAGGGAVIILAVIALSPLGLVMLAQLENRFPRPETLPDRIAGIVVLGGAVDTRVGRTRGVDELNEAADRMTEAMVLARRYPDARVLFTGGVAAILQEDIPETDMARDFFESLGLEPDRLILEDRARNTAENAVYSREIASPQPGETWLLVTSAFHMPRSVGCFRAAGFDVVPYPVDYRTPAGPTIWRPSTFVTRNIEKVQLSVREGLGLAAYWWTGRIPELFPGPQSSDDGSGARSL</sequence>
<dbReference type="Proteomes" id="UP001163223">
    <property type="component" value="Chromosome"/>
</dbReference>